<sequence>RLDNHSTLWKMMNASYHWLNQTYPQLTEDCWLCYSAQPPFYEAVRANQKVGRTNDSNPETCRWNEEASKSKGLTLESVTGKGRCVG</sequence>
<name>A0A7K8YT60_9PASS</name>
<feature type="non-terminal residue" evidence="1">
    <location>
        <position position="1"/>
    </location>
</feature>
<evidence type="ECO:0000313" key="2">
    <source>
        <dbReference type="Proteomes" id="UP000558958"/>
    </source>
</evidence>
<proteinExistence type="predicted"/>
<dbReference type="Pfam" id="PF00429">
    <property type="entry name" value="TLV_coat"/>
    <property type="match status" value="1"/>
</dbReference>
<accession>A0A7K8YT60</accession>
<comment type="caution">
    <text evidence="1">The sequence shown here is derived from an EMBL/GenBank/DDBJ whole genome shotgun (WGS) entry which is preliminary data.</text>
</comment>
<dbReference type="EMBL" id="VWZD01006979">
    <property type="protein sequence ID" value="NXG05919.1"/>
    <property type="molecule type" value="Genomic_DNA"/>
</dbReference>
<organism evidence="1 2">
    <name type="scientific">Sakesphorus luctuosus</name>
    <dbReference type="NCBI Taxonomy" id="419690"/>
    <lineage>
        <taxon>Eukaryota</taxon>
        <taxon>Metazoa</taxon>
        <taxon>Chordata</taxon>
        <taxon>Craniata</taxon>
        <taxon>Vertebrata</taxon>
        <taxon>Euteleostomi</taxon>
        <taxon>Archelosauria</taxon>
        <taxon>Archosauria</taxon>
        <taxon>Dinosauria</taxon>
        <taxon>Saurischia</taxon>
        <taxon>Theropoda</taxon>
        <taxon>Coelurosauria</taxon>
        <taxon>Aves</taxon>
        <taxon>Neognathae</taxon>
        <taxon>Neoaves</taxon>
        <taxon>Telluraves</taxon>
        <taxon>Australaves</taxon>
        <taxon>Passeriformes</taxon>
        <taxon>Thamnophilidae</taxon>
        <taxon>Sakesphorus</taxon>
    </lineage>
</organism>
<evidence type="ECO:0000313" key="1">
    <source>
        <dbReference type="EMBL" id="NXG05919.1"/>
    </source>
</evidence>
<dbReference type="AlphaFoldDB" id="A0A7K8YT60"/>
<gene>
    <name evidence="1" type="primary">Env1_0</name>
    <name evidence="1" type="ORF">SAKLUC_R15716</name>
</gene>
<dbReference type="Proteomes" id="UP000558958">
    <property type="component" value="Unassembled WGS sequence"/>
</dbReference>
<protein>
    <submittedName>
        <fullName evidence="1">ENV1 protein</fullName>
    </submittedName>
</protein>
<reference evidence="1 2" key="1">
    <citation type="submission" date="2019-09" db="EMBL/GenBank/DDBJ databases">
        <title>Bird 10,000 Genomes (B10K) Project - Family phase.</title>
        <authorList>
            <person name="Zhang G."/>
        </authorList>
    </citation>
    <scope>NUCLEOTIDE SEQUENCE [LARGE SCALE GENOMIC DNA]</scope>
    <source>
        <strain evidence="1">B10K-DU-001-06</strain>
        <tissue evidence="1">Muscle</tissue>
    </source>
</reference>
<feature type="non-terminal residue" evidence="1">
    <location>
        <position position="86"/>
    </location>
</feature>
<keyword evidence="2" id="KW-1185">Reference proteome</keyword>
<dbReference type="InterPro" id="IPR018154">
    <property type="entry name" value="TLV/ENV_coat_polyprotein"/>
</dbReference>